<evidence type="ECO:0000256" key="1">
    <source>
        <dbReference type="ARBA" id="ARBA00023159"/>
    </source>
</evidence>
<reference evidence="3 4" key="1">
    <citation type="submission" date="2018-05" db="EMBL/GenBank/DDBJ databases">
        <title>Genomic Encyclopedia of Archaeal and Bacterial Type Strains, Phase II (KMG-II): from individual species to whole genera.</title>
        <authorList>
            <person name="Goeker M."/>
        </authorList>
    </citation>
    <scope>NUCLEOTIDE SEQUENCE [LARGE SCALE GENOMIC DNA]</scope>
    <source>
        <strain evidence="3 4">DSM 22214</strain>
    </source>
</reference>
<dbReference type="AlphaFoldDB" id="A0A316DG26"/>
<keyword evidence="1" id="KW-0010">Activator</keyword>
<dbReference type="SUPFAM" id="SSF57884">
    <property type="entry name" value="Ada DNA repair protein, N-terminal domain (N-Ada 10)"/>
    <property type="match status" value="1"/>
</dbReference>
<dbReference type="InterPro" id="IPR004026">
    <property type="entry name" value="Ada_DNA_repair_Zn-bd"/>
</dbReference>
<dbReference type="RefSeq" id="WP_109745326.1">
    <property type="nucleotide sequence ID" value="NZ_QGGO01000042.1"/>
</dbReference>
<comment type="caution">
    <text evidence="3">The sequence shown here is derived from an EMBL/GenBank/DDBJ whole genome shotgun (WGS) entry which is preliminary data.</text>
</comment>
<proteinExistence type="predicted"/>
<dbReference type="GO" id="GO:0006355">
    <property type="term" value="P:regulation of DNA-templated transcription"/>
    <property type="evidence" value="ECO:0007669"/>
    <property type="project" value="InterPro"/>
</dbReference>
<name>A0A316DG26_9BACT</name>
<accession>A0A316DG26</accession>
<evidence type="ECO:0000313" key="3">
    <source>
        <dbReference type="EMBL" id="PWK16865.1"/>
    </source>
</evidence>
<dbReference type="GO" id="GO:0006281">
    <property type="term" value="P:DNA repair"/>
    <property type="evidence" value="ECO:0007669"/>
    <property type="project" value="InterPro"/>
</dbReference>
<dbReference type="GO" id="GO:0008168">
    <property type="term" value="F:methyltransferase activity"/>
    <property type="evidence" value="ECO:0007669"/>
    <property type="project" value="InterPro"/>
</dbReference>
<dbReference type="EMBL" id="QGGO01000042">
    <property type="protein sequence ID" value="PWK16865.1"/>
    <property type="molecule type" value="Genomic_DNA"/>
</dbReference>
<feature type="domain" description="Ada DNA repair metal-binding" evidence="2">
    <location>
        <begin position="25"/>
        <end position="75"/>
    </location>
</feature>
<evidence type="ECO:0000313" key="4">
    <source>
        <dbReference type="Proteomes" id="UP000245489"/>
    </source>
</evidence>
<evidence type="ECO:0000259" key="2">
    <source>
        <dbReference type="Pfam" id="PF02805"/>
    </source>
</evidence>
<dbReference type="Proteomes" id="UP000245489">
    <property type="component" value="Unassembled WGS sequence"/>
</dbReference>
<sequence length="86" mass="9842">MIKHLTLSNTKFGRSKALKMLINFDEISIGGNAKLKIYGTLKCSSGKRMNIENRVFFKNETEAILAGFRPCGHCMRDKYLLWKSLN</sequence>
<dbReference type="InterPro" id="IPR035451">
    <property type="entry name" value="Ada-like_dom_sf"/>
</dbReference>
<dbReference type="Gene3D" id="3.40.10.10">
    <property type="entry name" value="DNA Methylphosphotriester Repair Domain"/>
    <property type="match status" value="1"/>
</dbReference>
<keyword evidence="4" id="KW-1185">Reference proteome</keyword>
<dbReference type="GO" id="GO:0008270">
    <property type="term" value="F:zinc ion binding"/>
    <property type="evidence" value="ECO:0007669"/>
    <property type="project" value="InterPro"/>
</dbReference>
<dbReference type="GO" id="GO:0003677">
    <property type="term" value="F:DNA binding"/>
    <property type="evidence" value="ECO:0007669"/>
    <property type="project" value="InterPro"/>
</dbReference>
<gene>
    <name evidence="3" type="ORF">LV89_04685</name>
</gene>
<dbReference type="OrthoDB" id="894286at2"/>
<organism evidence="3 4">
    <name type="scientific">Arcicella aurantiaca</name>
    <dbReference type="NCBI Taxonomy" id="591202"/>
    <lineage>
        <taxon>Bacteria</taxon>
        <taxon>Pseudomonadati</taxon>
        <taxon>Bacteroidota</taxon>
        <taxon>Cytophagia</taxon>
        <taxon>Cytophagales</taxon>
        <taxon>Flectobacillaceae</taxon>
        <taxon>Arcicella</taxon>
    </lineage>
</organism>
<dbReference type="Pfam" id="PF02805">
    <property type="entry name" value="Ada_Zn_binding"/>
    <property type="match status" value="1"/>
</dbReference>
<protein>
    <submittedName>
        <fullName evidence="3">Metal binding Ada-like protein</fullName>
    </submittedName>
</protein>